<proteinExistence type="predicted"/>
<name>A0A7G9RFW6_9ACTN</name>
<organism evidence="1 2">
    <name type="scientific">Nocardioides mesophilus</name>
    <dbReference type="NCBI Taxonomy" id="433659"/>
    <lineage>
        <taxon>Bacteria</taxon>
        <taxon>Bacillati</taxon>
        <taxon>Actinomycetota</taxon>
        <taxon>Actinomycetes</taxon>
        <taxon>Propionibacteriales</taxon>
        <taxon>Nocardioidaceae</taxon>
        <taxon>Nocardioides</taxon>
    </lineage>
</organism>
<keyword evidence="2" id="KW-1185">Reference proteome</keyword>
<evidence type="ECO:0000313" key="1">
    <source>
        <dbReference type="EMBL" id="QNN54491.1"/>
    </source>
</evidence>
<dbReference type="Proteomes" id="UP000515947">
    <property type="component" value="Chromosome"/>
</dbReference>
<reference evidence="1 2" key="1">
    <citation type="submission" date="2020-08" db="EMBL/GenBank/DDBJ databases">
        <title>Genome sequence of Nocardioides mesophilus KACC 16243T.</title>
        <authorList>
            <person name="Hyun D.-W."/>
            <person name="Bae J.-W."/>
        </authorList>
    </citation>
    <scope>NUCLEOTIDE SEQUENCE [LARGE SCALE GENOMIC DNA]</scope>
    <source>
        <strain evidence="1 2">KACC 16243</strain>
    </source>
</reference>
<protein>
    <submittedName>
        <fullName evidence="1">Chromosome partitioning protein ParB</fullName>
    </submittedName>
</protein>
<gene>
    <name evidence="1" type="ORF">H9L09_09375</name>
</gene>
<dbReference type="EMBL" id="CP060713">
    <property type="protein sequence ID" value="QNN54491.1"/>
    <property type="molecule type" value="Genomic_DNA"/>
</dbReference>
<evidence type="ECO:0000313" key="2">
    <source>
        <dbReference type="Proteomes" id="UP000515947"/>
    </source>
</evidence>
<sequence length="118" mass="13267">MPQKHSRPVPGGRGFWWTEHLWTAAEGLPVHQVALDDIVELDEDCWFGGKAPTCREVAEHSRRIRDADLGYPVIFASDGRLMDGGHRIARAWLDGRAEIDAVRFEVDPPPDWVVPSAQ</sequence>
<dbReference type="AlphaFoldDB" id="A0A7G9RFW6"/>
<accession>A0A7G9RFW6</accession>
<dbReference type="KEGG" id="nmes:H9L09_09375"/>